<evidence type="ECO:0000256" key="6">
    <source>
        <dbReference type="ARBA" id="ARBA00022741"/>
    </source>
</evidence>
<dbReference type="EC" id="2.7.1.71" evidence="3 11"/>
<organism evidence="12 13">
    <name type="scientific">Rhodohalobacter sulfatireducens</name>
    <dbReference type="NCBI Taxonomy" id="2911366"/>
    <lineage>
        <taxon>Bacteria</taxon>
        <taxon>Pseudomonadati</taxon>
        <taxon>Balneolota</taxon>
        <taxon>Balneolia</taxon>
        <taxon>Balneolales</taxon>
        <taxon>Balneolaceae</taxon>
        <taxon>Rhodohalobacter</taxon>
    </lineage>
</organism>
<keyword evidence="7 11" id="KW-0418">Kinase</keyword>
<comment type="function">
    <text evidence="11">Catalyzes the specific phosphorylation of the 3-hydroxyl group of shikimic acid using ATP as a cosubstrate.</text>
</comment>
<evidence type="ECO:0000256" key="2">
    <source>
        <dbReference type="ARBA" id="ARBA00006997"/>
    </source>
</evidence>
<reference evidence="12" key="2">
    <citation type="submission" date="2024-05" db="EMBL/GenBank/DDBJ databases">
        <title>Rhodohalobacter halophilus gen. nov., sp. nov., a moderately halophilic member of the family Balneolaceae.</title>
        <authorList>
            <person name="Xia J."/>
        </authorList>
    </citation>
    <scope>NUCLEOTIDE SEQUENCE</scope>
    <source>
        <strain evidence="12">WB101</strain>
    </source>
</reference>
<dbReference type="RefSeq" id="WP_237854192.1">
    <property type="nucleotide sequence ID" value="NZ_JAKLWS010000011.1"/>
</dbReference>
<keyword evidence="4 11" id="KW-0028">Amino-acid biosynthesis</keyword>
<keyword evidence="11" id="KW-0460">Magnesium</keyword>
<keyword evidence="5 11" id="KW-0808">Transferase</keyword>
<feature type="binding site" evidence="11">
    <location>
        <position position="143"/>
    </location>
    <ligand>
        <name>substrate</name>
    </ligand>
</feature>
<feature type="binding site" evidence="11">
    <location>
        <position position="123"/>
    </location>
    <ligand>
        <name>ATP</name>
        <dbReference type="ChEBI" id="CHEBI:30616"/>
    </ligand>
</feature>
<dbReference type="InterPro" id="IPR023000">
    <property type="entry name" value="Shikimate_kinase_CS"/>
</dbReference>
<evidence type="ECO:0000256" key="4">
    <source>
        <dbReference type="ARBA" id="ARBA00022605"/>
    </source>
</evidence>
<comment type="subcellular location">
    <subcellularLocation>
        <location evidence="11">Cytoplasm</location>
    </subcellularLocation>
</comment>
<evidence type="ECO:0000256" key="1">
    <source>
        <dbReference type="ARBA" id="ARBA00004842"/>
    </source>
</evidence>
<comment type="cofactor">
    <cofactor evidence="11">
        <name>Mg(2+)</name>
        <dbReference type="ChEBI" id="CHEBI:18420"/>
    </cofactor>
    <text evidence="11">Binds 1 Mg(2+) ion per subunit.</text>
</comment>
<dbReference type="CDD" id="cd00464">
    <property type="entry name" value="SK"/>
    <property type="match status" value="1"/>
</dbReference>
<name>A0ABS9KDR8_9BACT</name>
<keyword evidence="8 11" id="KW-0067">ATP-binding</keyword>
<comment type="catalytic activity">
    <reaction evidence="10 11">
        <text>shikimate + ATP = 3-phosphoshikimate + ADP + H(+)</text>
        <dbReference type="Rhea" id="RHEA:13121"/>
        <dbReference type="ChEBI" id="CHEBI:15378"/>
        <dbReference type="ChEBI" id="CHEBI:30616"/>
        <dbReference type="ChEBI" id="CHEBI:36208"/>
        <dbReference type="ChEBI" id="CHEBI:145989"/>
        <dbReference type="ChEBI" id="CHEBI:456216"/>
        <dbReference type="EC" id="2.7.1.71"/>
    </reaction>
</comment>
<gene>
    <name evidence="11" type="primary">aroK</name>
    <name evidence="12" type="ORF">L6773_10510</name>
</gene>
<dbReference type="PROSITE" id="PS01128">
    <property type="entry name" value="SHIKIMATE_KINASE"/>
    <property type="match status" value="1"/>
</dbReference>
<keyword evidence="9 11" id="KW-0057">Aromatic amino acid biosynthesis</keyword>
<accession>A0ABS9KDR8</accession>
<dbReference type="PANTHER" id="PTHR21087">
    <property type="entry name" value="SHIKIMATE KINASE"/>
    <property type="match status" value="1"/>
</dbReference>
<feature type="binding site" evidence="11">
    <location>
        <position position="85"/>
    </location>
    <ligand>
        <name>substrate</name>
    </ligand>
</feature>
<evidence type="ECO:0000313" key="13">
    <source>
        <dbReference type="Proteomes" id="UP001165366"/>
    </source>
</evidence>
<dbReference type="InterPro" id="IPR027417">
    <property type="entry name" value="P-loop_NTPase"/>
</dbReference>
<keyword evidence="11" id="KW-0963">Cytoplasm</keyword>
<evidence type="ECO:0000256" key="8">
    <source>
        <dbReference type="ARBA" id="ARBA00022840"/>
    </source>
</evidence>
<dbReference type="Proteomes" id="UP001165366">
    <property type="component" value="Unassembled WGS sequence"/>
</dbReference>
<feature type="binding site" evidence="11">
    <location>
        <position position="39"/>
    </location>
    <ligand>
        <name>substrate</name>
    </ligand>
</feature>
<proteinExistence type="inferred from homology"/>
<evidence type="ECO:0000313" key="12">
    <source>
        <dbReference type="EMBL" id="MCG2589002.1"/>
    </source>
</evidence>
<dbReference type="SUPFAM" id="SSF52540">
    <property type="entry name" value="P-loop containing nucleoside triphosphate hydrolases"/>
    <property type="match status" value="1"/>
</dbReference>
<dbReference type="EMBL" id="JAKLWS010000011">
    <property type="protein sequence ID" value="MCG2589002.1"/>
    <property type="molecule type" value="Genomic_DNA"/>
</dbReference>
<comment type="similarity">
    <text evidence="2 11">Belongs to the shikimate kinase family.</text>
</comment>
<evidence type="ECO:0000256" key="10">
    <source>
        <dbReference type="ARBA" id="ARBA00048567"/>
    </source>
</evidence>
<comment type="subunit">
    <text evidence="11">Monomer.</text>
</comment>
<feature type="binding site" evidence="11">
    <location>
        <begin position="17"/>
        <end position="22"/>
    </location>
    <ligand>
        <name>ATP</name>
        <dbReference type="ChEBI" id="CHEBI:30616"/>
    </ligand>
</feature>
<dbReference type="InterPro" id="IPR031322">
    <property type="entry name" value="Shikimate/glucono_kinase"/>
</dbReference>
<reference evidence="12" key="1">
    <citation type="submission" date="2022-01" db="EMBL/GenBank/DDBJ databases">
        <authorList>
            <person name="Wang Y."/>
        </authorList>
    </citation>
    <scope>NUCLEOTIDE SEQUENCE</scope>
    <source>
        <strain evidence="12">WB101</strain>
    </source>
</reference>
<feature type="binding site" evidence="11">
    <location>
        <position position="63"/>
    </location>
    <ligand>
        <name>substrate</name>
    </ligand>
</feature>
<dbReference type="Pfam" id="PF01202">
    <property type="entry name" value="SKI"/>
    <property type="match status" value="1"/>
</dbReference>
<evidence type="ECO:0000256" key="11">
    <source>
        <dbReference type="HAMAP-Rule" id="MF_00109"/>
    </source>
</evidence>
<comment type="caution">
    <text evidence="11">Lacks conserved residue(s) required for the propagation of feature annotation.</text>
</comment>
<dbReference type="PANTHER" id="PTHR21087:SF16">
    <property type="entry name" value="SHIKIMATE KINASE 1, CHLOROPLASTIC"/>
    <property type="match status" value="1"/>
</dbReference>
<dbReference type="HAMAP" id="MF_00109">
    <property type="entry name" value="Shikimate_kinase"/>
    <property type="match status" value="1"/>
</dbReference>
<evidence type="ECO:0000256" key="3">
    <source>
        <dbReference type="ARBA" id="ARBA00012154"/>
    </source>
</evidence>
<keyword evidence="13" id="KW-1185">Reference proteome</keyword>
<evidence type="ECO:0000256" key="7">
    <source>
        <dbReference type="ARBA" id="ARBA00022777"/>
    </source>
</evidence>
<dbReference type="PRINTS" id="PR01100">
    <property type="entry name" value="SHIKIMTKNASE"/>
</dbReference>
<sequence length="181" mass="20472">MNKPKLSHPVFLCGMMGSGKSTIGEKLADKIGVAFADLDSVIEKSEGMSIPEIFEQKQEKGFRAIERNQLIKLAGEIEGILALGGGSLQNQQIVDHLKIYGWLIFIDTSRADIFERLSDPTGRPMLETADELTERINSLFDERMQYYEQAHFSVQTENKSVDEITTEIVKKLTIYEGRDYH</sequence>
<evidence type="ECO:0000256" key="9">
    <source>
        <dbReference type="ARBA" id="ARBA00023141"/>
    </source>
</evidence>
<keyword evidence="6 11" id="KW-0547">Nucleotide-binding</keyword>
<evidence type="ECO:0000256" key="5">
    <source>
        <dbReference type="ARBA" id="ARBA00022679"/>
    </source>
</evidence>
<keyword evidence="11" id="KW-0479">Metal-binding</keyword>
<comment type="caution">
    <text evidence="12">The sequence shown here is derived from an EMBL/GenBank/DDBJ whole genome shotgun (WGS) entry which is preliminary data.</text>
</comment>
<comment type="pathway">
    <text evidence="1 11">Metabolic intermediate biosynthesis; chorismate biosynthesis; chorismate from D-erythrose 4-phosphate and phosphoenolpyruvate: step 5/7.</text>
</comment>
<feature type="binding site" evidence="11">
    <location>
        <position position="21"/>
    </location>
    <ligand>
        <name>Mg(2+)</name>
        <dbReference type="ChEBI" id="CHEBI:18420"/>
    </ligand>
</feature>
<dbReference type="GO" id="GO:0016301">
    <property type="term" value="F:kinase activity"/>
    <property type="evidence" value="ECO:0007669"/>
    <property type="project" value="UniProtKB-KW"/>
</dbReference>
<dbReference type="InterPro" id="IPR000623">
    <property type="entry name" value="Shikimate_kinase/TSH1"/>
</dbReference>
<protein>
    <recommendedName>
        <fullName evidence="3 11">Shikimate kinase</fullName>
        <shortName evidence="11">SK</shortName>
        <ecNumber evidence="3 11">2.7.1.71</ecNumber>
    </recommendedName>
</protein>
<dbReference type="Gene3D" id="3.40.50.300">
    <property type="entry name" value="P-loop containing nucleotide triphosphate hydrolases"/>
    <property type="match status" value="1"/>
</dbReference>